<accession>A0A8S1HHI9</accession>
<gene>
    <name evidence="2" type="ORF">CAUJ_LOCUS10526</name>
</gene>
<evidence type="ECO:0000256" key="1">
    <source>
        <dbReference type="SAM" id="MobiDB-lite"/>
    </source>
</evidence>
<evidence type="ECO:0000313" key="3">
    <source>
        <dbReference type="Proteomes" id="UP000835052"/>
    </source>
</evidence>
<reference evidence="2" key="1">
    <citation type="submission" date="2020-10" db="EMBL/GenBank/DDBJ databases">
        <authorList>
            <person name="Kikuchi T."/>
        </authorList>
    </citation>
    <scope>NUCLEOTIDE SEQUENCE</scope>
    <source>
        <strain evidence="2">NKZ352</strain>
    </source>
</reference>
<sequence>MCVVRSIRSRESEAAPTARSTASRETLTQKTTELISAATTPETSSQESSGFLSFIFYCSVHVWVLPRWVSQSHLGGRRELSSACTLIALQVSRDLQRIRYRLPTLASSLEKGIELPEKLLRALTDAIVDANETHGEQMQMRKAKFFSRKEDTFTIPDALNVHCPEMTEIDYKTYSGGAMSEVLAFAIRCAVENCGQKLNRRLVCMVIISMQRAICCVVDRAANSVCVVDSHFHYKASSGAMILSANLNKLESLTTVVEKLIFPEIGTSYRGPMFFEISCVVTPTAEDPKPAKMRGKIFKSYKALNYDSGYESSD</sequence>
<dbReference type="Proteomes" id="UP000835052">
    <property type="component" value="Unassembled WGS sequence"/>
</dbReference>
<evidence type="ECO:0000313" key="2">
    <source>
        <dbReference type="EMBL" id="CAD6194607.1"/>
    </source>
</evidence>
<dbReference type="OrthoDB" id="5771981at2759"/>
<organism evidence="2 3">
    <name type="scientific">Caenorhabditis auriculariae</name>
    <dbReference type="NCBI Taxonomy" id="2777116"/>
    <lineage>
        <taxon>Eukaryota</taxon>
        <taxon>Metazoa</taxon>
        <taxon>Ecdysozoa</taxon>
        <taxon>Nematoda</taxon>
        <taxon>Chromadorea</taxon>
        <taxon>Rhabditida</taxon>
        <taxon>Rhabditina</taxon>
        <taxon>Rhabditomorpha</taxon>
        <taxon>Rhabditoidea</taxon>
        <taxon>Rhabditidae</taxon>
        <taxon>Peloderinae</taxon>
        <taxon>Caenorhabditis</taxon>
    </lineage>
</organism>
<proteinExistence type="predicted"/>
<comment type="caution">
    <text evidence="2">The sequence shown here is derived from an EMBL/GenBank/DDBJ whole genome shotgun (WGS) entry which is preliminary data.</text>
</comment>
<feature type="region of interest" description="Disordered" evidence="1">
    <location>
        <begin position="5"/>
        <end position="26"/>
    </location>
</feature>
<dbReference type="EMBL" id="CAJGYM010000046">
    <property type="protein sequence ID" value="CAD6194607.1"/>
    <property type="molecule type" value="Genomic_DNA"/>
</dbReference>
<dbReference type="PANTHER" id="PTHR37962">
    <property type="entry name" value="MALE STERILE (3) 76CA"/>
    <property type="match status" value="1"/>
</dbReference>
<dbReference type="PANTHER" id="PTHR37962:SF1">
    <property type="entry name" value="ACT DOMAIN-CONTAINING PROTEIN-RELATED"/>
    <property type="match status" value="1"/>
</dbReference>
<keyword evidence="3" id="KW-1185">Reference proteome</keyword>
<dbReference type="AlphaFoldDB" id="A0A8S1HHI9"/>
<name>A0A8S1HHI9_9PELO</name>
<protein>
    <submittedName>
        <fullName evidence="2">Uncharacterized protein</fullName>
    </submittedName>
</protein>